<evidence type="ECO:0000313" key="2">
    <source>
        <dbReference type="Proteomes" id="UP000886786"/>
    </source>
</evidence>
<dbReference type="EMBL" id="DVFV01000014">
    <property type="protein sequence ID" value="HIQ90103.1"/>
    <property type="molecule type" value="Genomic_DNA"/>
</dbReference>
<dbReference type="Proteomes" id="UP000886786">
    <property type="component" value="Unassembled WGS sequence"/>
</dbReference>
<proteinExistence type="predicted"/>
<evidence type="ECO:0000313" key="1">
    <source>
        <dbReference type="EMBL" id="HIQ90103.1"/>
    </source>
</evidence>
<protein>
    <submittedName>
        <fullName evidence="1">Uncharacterized protein</fullName>
    </submittedName>
</protein>
<comment type="caution">
    <text evidence="1">The sequence shown here is derived from an EMBL/GenBank/DDBJ whole genome shotgun (WGS) entry which is preliminary data.</text>
</comment>
<name>A0A9D0ZQ33_9FIRM</name>
<reference evidence="1" key="2">
    <citation type="journal article" date="2021" name="PeerJ">
        <title>Extensive microbial diversity within the chicken gut microbiome revealed by metagenomics and culture.</title>
        <authorList>
            <person name="Gilroy R."/>
            <person name="Ravi A."/>
            <person name="Getino M."/>
            <person name="Pursley I."/>
            <person name="Horton D.L."/>
            <person name="Alikhan N.F."/>
            <person name="Baker D."/>
            <person name="Gharbi K."/>
            <person name="Hall N."/>
            <person name="Watson M."/>
            <person name="Adriaenssens E.M."/>
            <person name="Foster-Nyarko E."/>
            <person name="Jarju S."/>
            <person name="Secka A."/>
            <person name="Antonio M."/>
            <person name="Oren A."/>
            <person name="Chaudhuri R.R."/>
            <person name="La Ragione R."/>
            <person name="Hildebrand F."/>
            <person name="Pallen M.J."/>
        </authorList>
    </citation>
    <scope>NUCLEOTIDE SEQUENCE</scope>
    <source>
        <strain evidence="1">CHK147-3167</strain>
    </source>
</reference>
<sequence>MGLDKIKSKAVALALVPTFAILPLTGCVTEKGRNKYCKVGKPVQKTLTK</sequence>
<accession>A0A9D0ZQ33</accession>
<gene>
    <name evidence="1" type="ORF">IAB27_00525</name>
</gene>
<dbReference type="AlphaFoldDB" id="A0A9D0ZQ33"/>
<reference evidence="1" key="1">
    <citation type="submission" date="2020-10" db="EMBL/GenBank/DDBJ databases">
        <authorList>
            <person name="Gilroy R."/>
        </authorList>
    </citation>
    <scope>NUCLEOTIDE SEQUENCE</scope>
    <source>
        <strain evidence="1">CHK147-3167</strain>
    </source>
</reference>
<organism evidence="1 2">
    <name type="scientific">Candidatus Coprosoma intestinipullorum</name>
    <dbReference type="NCBI Taxonomy" id="2840752"/>
    <lineage>
        <taxon>Bacteria</taxon>
        <taxon>Bacillati</taxon>
        <taxon>Bacillota</taxon>
        <taxon>Bacillota incertae sedis</taxon>
        <taxon>Candidatus Coprosoma</taxon>
    </lineage>
</organism>